<keyword evidence="1" id="KW-0732">Signal</keyword>
<evidence type="ECO:0000313" key="3">
    <source>
        <dbReference type="Proteomes" id="UP000282184"/>
    </source>
</evidence>
<evidence type="ECO:0000256" key="1">
    <source>
        <dbReference type="SAM" id="SignalP"/>
    </source>
</evidence>
<dbReference type="EMBL" id="RXOF01000002">
    <property type="protein sequence ID" value="RTQ52231.1"/>
    <property type="molecule type" value="Genomic_DNA"/>
</dbReference>
<proteinExistence type="predicted"/>
<dbReference type="Proteomes" id="UP000282184">
    <property type="component" value="Unassembled WGS sequence"/>
</dbReference>
<feature type="chain" id="PRO_5018567937" description="Transporter" evidence="1">
    <location>
        <begin position="24"/>
        <end position="295"/>
    </location>
</feature>
<dbReference type="AlphaFoldDB" id="A0A3S0H7D9"/>
<name>A0A3S0H7D9_9BACT</name>
<sequence length="295" mass="31008">MQNSYFSLLAGAALLCAAAPAHSQSLVSGFMAGKGHGSVVFSGTAERYRDVFLVPETVDAVPIFKEVRVSSVSVYANYGISDKVEAVVALPYIQSTGRADKPVLTDLGYTNTRRGLQDLSFLLKFKSFSAPVGNSQLDLLGVVGVSTPASNYQSKADLGYIIAIGNRATKLTTLGIAQLRTPSGVFFTGQAGYSVRTGPVPNAFVADAKVGYAGLKLYGEAWLAYQQSSSAGTDILQPGFTGLFTETRVNYTRVGVSLYKPVAKGFGVVAGASRYVAGRNVGQSTGVSLGVSYNY</sequence>
<gene>
    <name evidence="2" type="ORF">EJV47_04175</name>
</gene>
<dbReference type="OrthoDB" id="5562884at2"/>
<evidence type="ECO:0000313" key="2">
    <source>
        <dbReference type="EMBL" id="RTQ52231.1"/>
    </source>
</evidence>
<feature type="signal peptide" evidence="1">
    <location>
        <begin position="1"/>
        <end position="23"/>
    </location>
</feature>
<keyword evidence="3" id="KW-1185">Reference proteome</keyword>
<organism evidence="2 3">
    <name type="scientific">Hymenobacter gummosus</name>
    <dbReference type="NCBI Taxonomy" id="1776032"/>
    <lineage>
        <taxon>Bacteria</taxon>
        <taxon>Pseudomonadati</taxon>
        <taxon>Bacteroidota</taxon>
        <taxon>Cytophagia</taxon>
        <taxon>Cytophagales</taxon>
        <taxon>Hymenobacteraceae</taxon>
        <taxon>Hymenobacter</taxon>
    </lineage>
</organism>
<accession>A0A3S0H7D9</accession>
<reference evidence="2 3" key="1">
    <citation type="submission" date="2018-12" db="EMBL/GenBank/DDBJ databases">
        <title>Hymenobacter gummosus sp. nov., isolated from a spring.</title>
        <authorList>
            <person name="Nie L."/>
        </authorList>
    </citation>
    <scope>NUCLEOTIDE SEQUENCE [LARGE SCALE GENOMIC DNA]</scope>
    <source>
        <strain evidence="2 3">KCTC 52166</strain>
    </source>
</reference>
<protein>
    <recommendedName>
        <fullName evidence="4">Transporter</fullName>
    </recommendedName>
</protein>
<dbReference type="RefSeq" id="WP_126691889.1">
    <property type="nucleotide sequence ID" value="NZ_RXOF01000002.1"/>
</dbReference>
<evidence type="ECO:0008006" key="4">
    <source>
        <dbReference type="Google" id="ProtNLM"/>
    </source>
</evidence>
<comment type="caution">
    <text evidence="2">The sequence shown here is derived from an EMBL/GenBank/DDBJ whole genome shotgun (WGS) entry which is preliminary data.</text>
</comment>